<dbReference type="OrthoDB" id="5458416at2"/>
<name>K9VE16_9CYAN</name>
<dbReference type="PATRIC" id="fig|179408.3.peg.2022"/>
<sequence length="374" mass="44736">MLAELISARRILKTKLLDFLGLPENCQDQTDHLVNRIVSLLEANPAEQERFWETFKSELAVDPVELEAILKCSPAERQQWIEQDKLPILEYRSFRKSGIHLEYPVHDRRFILSLTPTDINNWRKEPKGLIKNDRQIPTPINTETPEENEQSRVAFSSAWEKIIADWKEQGSAEISATFQLAYWTVWASRWAKENQLNSFKAINKYKEVYETHQQEWYQRKNQAVKLLIEMPYAMLYFYRPADSDKLYLELCDDHQEMMKDGYYWDKWDFFYQNRKLVNKCRECLYCETKDYYSLYYLEIKSDKFPDFSFSFHTPYTIGRKFLPHPETLPYVEHVEQDGIFRFGRPLLEQEKVIHTEKDVLLKFEAALAEAKKFV</sequence>
<dbReference type="RefSeq" id="WP_015175479.1">
    <property type="nucleotide sequence ID" value="NC_019729.1"/>
</dbReference>
<evidence type="ECO:0000313" key="1">
    <source>
        <dbReference type="EMBL" id="AFZ06161.1"/>
    </source>
</evidence>
<dbReference type="AlphaFoldDB" id="K9VE16"/>
<dbReference type="EMBL" id="CP003614">
    <property type="protein sequence ID" value="AFZ06161.1"/>
    <property type="molecule type" value="Genomic_DNA"/>
</dbReference>
<proteinExistence type="predicted"/>
<reference evidence="1 2" key="1">
    <citation type="submission" date="2012-05" db="EMBL/GenBank/DDBJ databases">
        <title>Finished chromosome of genome of Oscillatoria sp. PCC 7112.</title>
        <authorList>
            <consortium name="US DOE Joint Genome Institute"/>
            <person name="Gugger M."/>
            <person name="Coursin T."/>
            <person name="Rippka R."/>
            <person name="Tandeau De Marsac N."/>
            <person name="Huntemann M."/>
            <person name="Wei C.-L."/>
            <person name="Han J."/>
            <person name="Detter J.C."/>
            <person name="Han C."/>
            <person name="Tapia R."/>
            <person name="Davenport K."/>
            <person name="Daligault H."/>
            <person name="Erkkila T."/>
            <person name="Gu W."/>
            <person name="Munk A.C.C."/>
            <person name="Teshima H."/>
            <person name="Xu Y."/>
            <person name="Chain P."/>
            <person name="Chen A."/>
            <person name="Krypides N."/>
            <person name="Mavromatis K."/>
            <person name="Markowitz V."/>
            <person name="Szeto E."/>
            <person name="Ivanova N."/>
            <person name="Mikhailova N."/>
            <person name="Ovchinnikova G."/>
            <person name="Pagani I."/>
            <person name="Pati A."/>
            <person name="Goodwin L."/>
            <person name="Peters L."/>
            <person name="Pitluck S."/>
            <person name="Woyke T."/>
            <person name="Kerfeld C."/>
        </authorList>
    </citation>
    <scope>NUCLEOTIDE SEQUENCE [LARGE SCALE GENOMIC DNA]</scope>
    <source>
        <strain evidence="1 2">PCC 7112</strain>
    </source>
</reference>
<dbReference type="Proteomes" id="UP000010478">
    <property type="component" value="Chromosome"/>
</dbReference>
<dbReference type="HOGENOM" id="CLU_739328_0_0_3"/>
<dbReference type="eggNOG" id="ENOG502ZA9I">
    <property type="taxonomic scope" value="Bacteria"/>
</dbReference>
<dbReference type="KEGG" id="oni:Osc7112_1663"/>
<keyword evidence="2" id="KW-1185">Reference proteome</keyword>
<evidence type="ECO:0000313" key="2">
    <source>
        <dbReference type="Proteomes" id="UP000010478"/>
    </source>
</evidence>
<accession>K9VE16</accession>
<protein>
    <submittedName>
        <fullName evidence="1">Uncharacterized protein</fullName>
    </submittedName>
</protein>
<organism evidence="1 2">
    <name type="scientific">Phormidium nigroviride PCC 7112</name>
    <dbReference type="NCBI Taxonomy" id="179408"/>
    <lineage>
        <taxon>Bacteria</taxon>
        <taxon>Bacillati</taxon>
        <taxon>Cyanobacteriota</taxon>
        <taxon>Cyanophyceae</taxon>
        <taxon>Oscillatoriophycideae</taxon>
        <taxon>Oscillatoriales</taxon>
        <taxon>Oscillatoriaceae</taxon>
        <taxon>Phormidium</taxon>
    </lineage>
</organism>
<gene>
    <name evidence="1" type="ORF">Osc7112_1663</name>
</gene>